<dbReference type="InterPro" id="IPR001623">
    <property type="entry name" value="DnaJ_domain"/>
</dbReference>
<dbReference type="InterPro" id="IPR029024">
    <property type="entry name" value="TerB-like"/>
</dbReference>
<dbReference type="CDD" id="cd07316">
    <property type="entry name" value="terB_like_DjlA"/>
    <property type="match status" value="1"/>
</dbReference>
<dbReference type="InterPro" id="IPR007791">
    <property type="entry name" value="DjlA_N"/>
</dbReference>
<proteinExistence type="predicted"/>
<dbReference type="CDD" id="cd06257">
    <property type="entry name" value="DnaJ"/>
    <property type="match status" value="1"/>
</dbReference>
<gene>
    <name evidence="2" type="ORF">SAMN04488071_3172</name>
</gene>
<protein>
    <submittedName>
        <fullName evidence="2">DnaJ like chaperone protein</fullName>
    </submittedName>
</protein>
<evidence type="ECO:0000259" key="1">
    <source>
        <dbReference type="PROSITE" id="PS50076"/>
    </source>
</evidence>
<dbReference type="EMBL" id="FNAK01000007">
    <property type="protein sequence ID" value="SDE52609.1"/>
    <property type="molecule type" value="Genomic_DNA"/>
</dbReference>
<dbReference type="STRING" id="637679.GCA_001550055_02135"/>
<dbReference type="SUPFAM" id="SSF158682">
    <property type="entry name" value="TerB-like"/>
    <property type="match status" value="1"/>
</dbReference>
<reference evidence="2 3" key="1">
    <citation type="submission" date="2016-10" db="EMBL/GenBank/DDBJ databases">
        <authorList>
            <person name="de Groot N.N."/>
        </authorList>
    </citation>
    <scope>NUCLEOTIDE SEQUENCE [LARGE SCALE GENOMIC DNA]</scope>
    <source>
        <strain evidence="2 3">CGMCC 1.9109</strain>
    </source>
</reference>
<dbReference type="RefSeq" id="WP_068304807.1">
    <property type="nucleotide sequence ID" value="NZ_DAIOMO010000006.1"/>
</dbReference>
<dbReference type="OrthoDB" id="9782583at2"/>
<dbReference type="Pfam" id="PF00226">
    <property type="entry name" value="DnaJ"/>
    <property type="match status" value="1"/>
</dbReference>
<keyword evidence="3" id="KW-1185">Reference proteome</keyword>
<dbReference type="Gene3D" id="1.10.287.110">
    <property type="entry name" value="DnaJ domain"/>
    <property type="match status" value="1"/>
</dbReference>
<organism evidence="2 3">
    <name type="scientific">Kordiimonas lacus</name>
    <dbReference type="NCBI Taxonomy" id="637679"/>
    <lineage>
        <taxon>Bacteria</taxon>
        <taxon>Pseudomonadati</taxon>
        <taxon>Pseudomonadota</taxon>
        <taxon>Alphaproteobacteria</taxon>
        <taxon>Kordiimonadales</taxon>
        <taxon>Kordiimonadaceae</taxon>
        <taxon>Kordiimonas</taxon>
    </lineage>
</organism>
<dbReference type="Pfam" id="PF05099">
    <property type="entry name" value="TerB"/>
    <property type="match status" value="1"/>
</dbReference>
<evidence type="ECO:0000313" key="2">
    <source>
        <dbReference type="EMBL" id="SDE52609.1"/>
    </source>
</evidence>
<evidence type="ECO:0000313" key="3">
    <source>
        <dbReference type="Proteomes" id="UP000183685"/>
    </source>
</evidence>
<sequence>MSIWGKIIGAAAGLALGGPIGALLGVAAGAAVDAGVANRTADPDATKQITFTIGVIALAAKMAKADGRVTREEVDAFKQVFRVPPEEMANVGRVFDMARRSTTGFDAYAKQIASLMHDNRPVLADLLEALFFIAKSDGEVHPNELNYIRAVAKIFGYRQAEIEALVHRHVGADPDCPYSVLGVDPGIDDAALKSHYRKLVRDNHPDRLIAAGVPNDFIAVATRRAAEINVAYDKIKAMRNSAGTRTEQRA</sequence>
<name>A0A1G7DM94_9PROT</name>
<dbReference type="AlphaFoldDB" id="A0A1G7DM94"/>
<dbReference type="Proteomes" id="UP000183685">
    <property type="component" value="Unassembled WGS sequence"/>
</dbReference>
<dbReference type="SMART" id="SM00271">
    <property type="entry name" value="DnaJ"/>
    <property type="match status" value="1"/>
</dbReference>
<accession>A0A1G7DM94</accession>
<dbReference type="PROSITE" id="PS50076">
    <property type="entry name" value="DNAJ_2"/>
    <property type="match status" value="1"/>
</dbReference>
<dbReference type="SUPFAM" id="SSF46565">
    <property type="entry name" value="Chaperone J-domain"/>
    <property type="match status" value="1"/>
</dbReference>
<feature type="domain" description="J" evidence="1">
    <location>
        <begin position="176"/>
        <end position="250"/>
    </location>
</feature>
<dbReference type="InterPro" id="IPR036869">
    <property type="entry name" value="J_dom_sf"/>
</dbReference>
<dbReference type="Gene3D" id="1.10.3680.10">
    <property type="entry name" value="TerB-like"/>
    <property type="match status" value="1"/>
</dbReference>